<dbReference type="PANTHER" id="PTHR33337:SF40">
    <property type="entry name" value="CENP-V_GFA DOMAIN-CONTAINING PROTEIN-RELATED"/>
    <property type="match status" value="1"/>
</dbReference>
<sequence>MSTEKPKSITGGCNCGGVRYRVDFATDHDWKRAPNTCQCTQCRKMSGSLIFHFHTVKNTEITWLSKSTYAEYNSSADFFRAFCNKCGCSIAWINFGVGTEIELAAGSIDEEFLVGNRDADDKPLGAYGIPLANLEGEHLYVRNEIVGVTDAHTVHGTRFWKGTQNTAQA</sequence>
<comment type="similarity">
    <text evidence="1">Belongs to the Gfa family.</text>
</comment>
<evidence type="ECO:0000256" key="1">
    <source>
        <dbReference type="ARBA" id="ARBA00005495"/>
    </source>
</evidence>
<dbReference type="Pfam" id="PF04828">
    <property type="entry name" value="GFA"/>
    <property type="match status" value="1"/>
</dbReference>
<dbReference type="PANTHER" id="PTHR33337">
    <property type="entry name" value="GFA DOMAIN-CONTAINING PROTEIN"/>
    <property type="match status" value="1"/>
</dbReference>
<dbReference type="PROSITE" id="PS51891">
    <property type="entry name" value="CENP_V_GFA"/>
    <property type="match status" value="1"/>
</dbReference>
<reference evidence="6" key="1">
    <citation type="submission" date="2023-03" db="EMBL/GenBank/DDBJ databases">
        <title>Massive genome expansion in bonnet fungi (Mycena s.s.) driven by repeated elements and novel gene families across ecological guilds.</title>
        <authorList>
            <consortium name="Lawrence Berkeley National Laboratory"/>
            <person name="Harder C.B."/>
            <person name="Miyauchi S."/>
            <person name="Viragh M."/>
            <person name="Kuo A."/>
            <person name="Thoen E."/>
            <person name="Andreopoulos B."/>
            <person name="Lu D."/>
            <person name="Skrede I."/>
            <person name="Drula E."/>
            <person name="Henrissat B."/>
            <person name="Morin E."/>
            <person name="Kohler A."/>
            <person name="Barry K."/>
            <person name="LaButti K."/>
            <person name="Morin E."/>
            <person name="Salamov A."/>
            <person name="Lipzen A."/>
            <person name="Mereny Z."/>
            <person name="Hegedus B."/>
            <person name="Baldrian P."/>
            <person name="Stursova M."/>
            <person name="Weitz H."/>
            <person name="Taylor A."/>
            <person name="Grigoriev I.V."/>
            <person name="Nagy L.G."/>
            <person name="Martin F."/>
            <person name="Kauserud H."/>
        </authorList>
    </citation>
    <scope>NUCLEOTIDE SEQUENCE</scope>
    <source>
        <strain evidence="6">CBHHK002</strain>
    </source>
</reference>
<evidence type="ECO:0000256" key="2">
    <source>
        <dbReference type="ARBA" id="ARBA00022723"/>
    </source>
</evidence>
<dbReference type="GO" id="GO:0016846">
    <property type="term" value="F:carbon-sulfur lyase activity"/>
    <property type="evidence" value="ECO:0007669"/>
    <property type="project" value="InterPro"/>
</dbReference>
<dbReference type="InterPro" id="IPR011057">
    <property type="entry name" value="Mss4-like_sf"/>
</dbReference>
<evidence type="ECO:0000256" key="3">
    <source>
        <dbReference type="ARBA" id="ARBA00022833"/>
    </source>
</evidence>
<evidence type="ECO:0000256" key="4">
    <source>
        <dbReference type="ARBA" id="ARBA00023239"/>
    </source>
</evidence>
<evidence type="ECO:0000313" key="7">
    <source>
        <dbReference type="Proteomes" id="UP001218218"/>
    </source>
</evidence>
<dbReference type="GO" id="GO:0046872">
    <property type="term" value="F:metal ion binding"/>
    <property type="evidence" value="ECO:0007669"/>
    <property type="project" value="UniProtKB-KW"/>
</dbReference>
<accession>A0AAD7ACM8</accession>
<dbReference type="Proteomes" id="UP001218218">
    <property type="component" value="Unassembled WGS sequence"/>
</dbReference>
<keyword evidence="4" id="KW-0456">Lyase</keyword>
<keyword evidence="7" id="KW-1185">Reference proteome</keyword>
<organism evidence="6 7">
    <name type="scientific">Mycena albidolilacea</name>
    <dbReference type="NCBI Taxonomy" id="1033008"/>
    <lineage>
        <taxon>Eukaryota</taxon>
        <taxon>Fungi</taxon>
        <taxon>Dikarya</taxon>
        <taxon>Basidiomycota</taxon>
        <taxon>Agaricomycotina</taxon>
        <taxon>Agaricomycetes</taxon>
        <taxon>Agaricomycetidae</taxon>
        <taxon>Agaricales</taxon>
        <taxon>Marasmiineae</taxon>
        <taxon>Mycenaceae</taxon>
        <taxon>Mycena</taxon>
    </lineage>
</organism>
<dbReference type="SUPFAM" id="SSF51316">
    <property type="entry name" value="Mss4-like"/>
    <property type="match status" value="1"/>
</dbReference>
<dbReference type="Gene3D" id="3.90.1590.10">
    <property type="entry name" value="glutathione-dependent formaldehyde- activating enzyme (gfa)"/>
    <property type="match status" value="1"/>
</dbReference>
<name>A0AAD7ACM8_9AGAR</name>
<keyword evidence="3" id="KW-0862">Zinc</keyword>
<comment type="caution">
    <text evidence="6">The sequence shown here is derived from an EMBL/GenBank/DDBJ whole genome shotgun (WGS) entry which is preliminary data.</text>
</comment>
<protein>
    <submittedName>
        <fullName evidence="6">Mss4-like protein</fullName>
    </submittedName>
</protein>
<proteinExistence type="inferred from homology"/>
<keyword evidence="2" id="KW-0479">Metal-binding</keyword>
<dbReference type="EMBL" id="JARIHO010000010">
    <property type="protein sequence ID" value="KAJ7354399.1"/>
    <property type="molecule type" value="Genomic_DNA"/>
</dbReference>
<evidence type="ECO:0000313" key="6">
    <source>
        <dbReference type="EMBL" id="KAJ7354399.1"/>
    </source>
</evidence>
<dbReference type="AlphaFoldDB" id="A0AAD7ACM8"/>
<gene>
    <name evidence="6" type="ORF">DFH08DRAFT_691738</name>
</gene>
<dbReference type="InterPro" id="IPR006913">
    <property type="entry name" value="CENP-V/GFA"/>
</dbReference>
<feature type="domain" description="CENP-V/GFA" evidence="5">
    <location>
        <begin position="9"/>
        <end position="120"/>
    </location>
</feature>
<evidence type="ECO:0000259" key="5">
    <source>
        <dbReference type="PROSITE" id="PS51891"/>
    </source>
</evidence>